<accession>A0ABP8W2Z6</accession>
<dbReference type="InterPro" id="IPR032466">
    <property type="entry name" value="Metal_Hydrolase"/>
</dbReference>
<evidence type="ECO:0000259" key="2">
    <source>
        <dbReference type="Pfam" id="PF04909"/>
    </source>
</evidence>
<comment type="caution">
    <text evidence="3">The sequence shown here is derived from an EMBL/GenBank/DDBJ whole genome shotgun (WGS) entry which is preliminary data.</text>
</comment>
<reference evidence="4" key="1">
    <citation type="journal article" date="2019" name="Int. J. Syst. Evol. Microbiol.">
        <title>The Global Catalogue of Microorganisms (GCM) 10K type strain sequencing project: providing services to taxonomists for standard genome sequencing and annotation.</title>
        <authorList>
            <consortium name="The Broad Institute Genomics Platform"/>
            <consortium name="The Broad Institute Genome Sequencing Center for Infectious Disease"/>
            <person name="Wu L."/>
            <person name="Ma J."/>
        </authorList>
    </citation>
    <scope>NUCLEOTIDE SEQUENCE [LARGE SCALE GENOMIC DNA]</scope>
    <source>
        <strain evidence="4">JCM 18127</strain>
    </source>
</reference>
<protein>
    <submittedName>
        <fullName evidence="3">Amidohydrolase family protein</fullName>
    </submittedName>
</protein>
<evidence type="ECO:0000313" key="4">
    <source>
        <dbReference type="Proteomes" id="UP001500621"/>
    </source>
</evidence>
<organism evidence="3 4">
    <name type="scientific">Nocardioides nanhaiensis</name>
    <dbReference type="NCBI Taxonomy" id="1476871"/>
    <lineage>
        <taxon>Bacteria</taxon>
        <taxon>Bacillati</taxon>
        <taxon>Actinomycetota</taxon>
        <taxon>Actinomycetes</taxon>
        <taxon>Propionibacteriales</taxon>
        <taxon>Nocardioidaceae</taxon>
        <taxon>Nocardioides</taxon>
    </lineage>
</organism>
<sequence>MTEPDPSTAPPEGTATPTQVAADAVEVRAFWEGLGLPGLFDVHAHFLPPSIQRAVWAVFDAGGEKIGRPWPIRYRASHEERVEALRSFGVRRFSTLPYAHKPGVAGFLNDWSREFAAGIPEVLWSATFYPEPEAAGYVADLVEAGVEIFKVHVQVGEFHLDDPHLDAVWGTLAEAGTPVVVHAGSGPVGNAYTGPASMARVLARHPRLTAVIAHLGAPECVEFLELAERYEQVRLDTTMMFTDFFVPYPAELLPRLRDLEPRVLLGSDFPTIPYPYAHQLEGLARLDLGDDWLRSVCWHNGVELLGLERGAGAHA</sequence>
<dbReference type="PANTHER" id="PTHR21240">
    <property type="entry name" value="2-AMINO-3-CARBOXYLMUCONATE-6-SEMIALDEHYDE DECARBOXYLASE"/>
    <property type="match status" value="1"/>
</dbReference>
<dbReference type="PANTHER" id="PTHR21240:SF28">
    <property type="entry name" value="ISO-OROTATE DECARBOXYLASE (EUROFUNG)"/>
    <property type="match status" value="1"/>
</dbReference>
<gene>
    <name evidence="3" type="ORF">GCM10023226_13870</name>
</gene>
<dbReference type="InterPro" id="IPR032465">
    <property type="entry name" value="ACMSD"/>
</dbReference>
<dbReference type="Proteomes" id="UP001500621">
    <property type="component" value="Unassembled WGS sequence"/>
</dbReference>
<name>A0ABP8W2Z6_9ACTN</name>
<dbReference type="InterPro" id="IPR006680">
    <property type="entry name" value="Amidohydro-rel"/>
</dbReference>
<dbReference type="CDD" id="cd01292">
    <property type="entry name" value="metallo-dependent_hydrolases"/>
    <property type="match status" value="1"/>
</dbReference>
<keyword evidence="4" id="KW-1185">Reference proteome</keyword>
<dbReference type="RefSeq" id="WP_345264004.1">
    <property type="nucleotide sequence ID" value="NZ_BAABIM010000001.1"/>
</dbReference>
<evidence type="ECO:0000313" key="3">
    <source>
        <dbReference type="EMBL" id="GAA4677852.1"/>
    </source>
</evidence>
<proteinExistence type="predicted"/>
<dbReference type="SUPFAM" id="SSF51556">
    <property type="entry name" value="Metallo-dependent hydrolases"/>
    <property type="match status" value="1"/>
</dbReference>
<dbReference type="Pfam" id="PF04909">
    <property type="entry name" value="Amidohydro_2"/>
    <property type="match status" value="1"/>
</dbReference>
<evidence type="ECO:0000256" key="1">
    <source>
        <dbReference type="ARBA" id="ARBA00023239"/>
    </source>
</evidence>
<dbReference type="EMBL" id="BAABIM010000001">
    <property type="protein sequence ID" value="GAA4677852.1"/>
    <property type="molecule type" value="Genomic_DNA"/>
</dbReference>
<feature type="domain" description="Amidohydrolase-related" evidence="2">
    <location>
        <begin position="41"/>
        <end position="307"/>
    </location>
</feature>
<dbReference type="Gene3D" id="3.20.20.140">
    <property type="entry name" value="Metal-dependent hydrolases"/>
    <property type="match status" value="1"/>
</dbReference>
<keyword evidence="1" id="KW-0456">Lyase</keyword>